<accession>A0A9Q3FI20</accession>
<dbReference type="AlphaFoldDB" id="A0A9Q3FI20"/>
<organism evidence="1 2">
    <name type="scientific">Austropuccinia psidii MF-1</name>
    <dbReference type="NCBI Taxonomy" id="1389203"/>
    <lineage>
        <taxon>Eukaryota</taxon>
        <taxon>Fungi</taxon>
        <taxon>Dikarya</taxon>
        <taxon>Basidiomycota</taxon>
        <taxon>Pucciniomycotina</taxon>
        <taxon>Pucciniomycetes</taxon>
        <taxon>Pucciniales</taxon>
        <taxon>Sphaerophragmiaceae</taxon>
        <taxon>Austropuccinia</taxon>
    </lineage>
</organism>
<dbReference type="EMBL" id="AVOT02042312">
    <property type="protein sequence ID" value="MBW0537711.1"/>
    <property type="molecule type" value="Genomic_DNA"/>
</dbReference>
<sequence length="110" mass="12026">GKIPSGTESTQESALLQRQVPEMPMISEPELELSISDSNRCKSHPEGSDRHLHEPLQTVLHIVQVQGLGNVATNTPRSDELLAHPQKAPQRGGNSEILQLMESTIIQTSN</sequence>
<evidence type="ECO:0000313" key="1">
    <source>
        <dbReference type="EMBL" id="MBW0537711.1"/>
    </source>
</evidence>
<comment type="caution">
    <text evidence="1">The sequence shown here is derived from an EMBL/GenBank/DDBJ whole genome shotgun (WGS) entry which is preliminary data.</text>
</comment>
<feature type="non-terminal residue" evidence="1">
    <location>
        <position position="1"/>
    </location>
</feature>
<keyword evidence="2" id="KW-1185">Reference proteome</keyword>
<proteinExistence type="predicted"/>
<dbReference type="Proteomes" id="UP000765509">
    <property type="component" value="Unassembled WGS sequence"/>
</dbReference>
<reference evidence="1" key="1">
    <citation type="submission" date="2021-03" db="EMBL/GenBank/DDBJ databases">
        <title>Draft genome sequence of rust myrtle Austropuccinia psidii MF-1, a brazilian biotype.</title>
        <authorList>
            <person name="Quecine M.C."/>
            <person name="Pachon D.M.R."/>
            <person name="Bonatelli M.L."/>
            <person name="Correr F.H."/>
            <person name="Franceschini L.M."/>
            <person name="Leite T.F."/>
            <person name="Margarido G.R.A."/>
            <person name="Almeida C.A."/>
            <person name="Ferrarezi J.A."/>
            <person name="Labate C.A."/>
        </authorList>
    </citation>
    <scope>NUCLEOTIDE SEQUENCE</scope>
    <source>
        <strain evidence="1">MF-1</strain>
    </source>
</reference>
<gene>
    <name evidence="1" type="ORF">O181_077426</name>
</gene>
<evidence type="ECO:0000313" key="2">
    <source>
        <dbReference type="Proteomes" id="UP000765509"/>
    </source>
</evidence>
<protein>
    <submittedName>
        <fullName evidence="1">Uncharacterized protein</fullName>
    </submittedName>
</protein>
<name>A0A9Q3FI20_9BASI</name>